<keyword evidence="1" id="KW-0596">Phosphopantetheine</keyword>
<evidence type="ECO:0000256" key="3">
    <source>
        <dbReference type="ARBA" id="ARBA00022679"/>
    </source>
</evidence>
<dbReference type="SUPFAM" id="SSF53901">
    <property type="entry name" value="Thiolase-like"/>
    <property type="match status" value="1"/>
</dbReference>
<evidence type="ECO:0000313" key="10">
    <source>
        <dbReference type="EMBL" id="MBP2056686.1"/>
    </source>
</evidence>
<dbReference type="PROSITE" id="PS52004">
    <property type="entry name" value="KS3_2"/>
    <property type="match status" value="1"/>
</dbReference>
<feature type="region of interest" description="Disordered" evidence="7">
    <location>
        <begin position="545"/>
        <end position="578"/>
    </location>
</feature>
<dbReference type="InterPro" id="IPR009081">
    <property type="entry name" value="PP-bd_ACP"/>
</dbReference>
<feature type="non-terminal residue" evidence="10">
    <location>
        <position position="1081"/>
    </location>
</feature>
<evidence type="ECO:0000256" key="2">
    <source>
        <dbReference type="ARBA" id="ARBA00022553"/>
    </source>
</evidence>
<dbReference type="Gene3D" id="3.30.70.3290">
    <property type="match status" value="1"/>
</dbReference>
<dbReference type="PANTHER" id="PTHR43775:SF51">
    <property type="entry name" value="INACTIVE PHENOLPHTHIOCEROL SYNTHESIS POLYKETIDE SYNTHASE TYPE I PKS1-RELATED"/>
    <property type="match status" value="1"/>
</dbReference>
<dbReference type="Gene3D" id="3.40.47.10">
    <property type="match status" value="1"/>
</dbReference>
<dbReference type="Gene3D" id="3.40.366.10">
    <property type="entry name" value="Malonyl-Coenzyme A Acyl Carrier Protein, domain 2"/>
    <property type="match status" value="1"/>
</dbReference>
<dbReference type="Pfam" id="PF00109">
    <property type="entry name" value="ketoacyl-synt"/>
    <property type="match status" value="1"/>
</dbReference>
<organism evidence="10 11">
    <name type="scientific">Streptomyces griseochromogenes</name>
    <dbReference type="NCBI Taxonomy" id="68214"/>
    <lineage>
        <taxon>Bacteria</taxon>
        <taxon>Bacillati</taxon>
        <taxon>Actinomycetota</taxon>
        <taxon>Actinomycetes</taxon>
        <taxon>Kitasatosporales</taxon>
        <taxon>Streptomycetaceae</taxon>
        <taxon>Streptomyces</taxon>
    </lineage>
</organism>
<accession>A0ABS4MBC6</accession>
<dbReference type="InterPro" id="IPR020806">
    <property type="entry name" value="PKS_PP-bd"/>
</dbReference>
<evidence type="ECO:0000256" key="5">
    <source>
        <dbReference type="ARBA" id="ARBA00023268"/>
    </source>
</evidence>
<dbReference type="InterPro" id="IPR032821">
    <property type="entry name" value="PKS_assoc"/>
</dbReference>
<dbReference type="Pfam" id="PF00698">
    <property type="entry name" value="Acyl_transf_1"/>
    <property type="match status" value="1"/>
</dbReference>
<comment type="caution">
    <text evidence="10">The sequence shown here is derived from an EMBL/GenBank/DDBJ whole genome shotgun (WGS) entry which is preliminary data.</text>
</comment>
<feature type="domain" description="Carrier" evidence="8">
    <location>
        <begin position="23"/>
        <end position="101"/>
    </location>
</feature>
<dbReference type="GO" id="GO:0016740">
    <property type="term" value="F:transferase activity"/>
    <property type="evidence" value="ECO:0007669"/>
    <property type="project" value="UniProtKB-KW"/>
</dbReference>
<dbReference type="SUPFAM" id="SSF47336">
    <property type="entry name" value="ACP-like"/>
    <property type="match status" value="1"/>
</dbReference>
<dbReference type="InterPro" id="IPR018201">
    <property type="entry name" value="Ketoacyl_synth_AS"/>
</dbReference>
<dbReference type="SUPFAM" id="SSF55048">
    <property type="entry name" value="Probable ACP-binding domain of malonyl-CoA ACP transacylase"/>
    <property type="match status" value="1"/>
</dbReference>
<dbReference type="InterPro" id="IPR016035">
    <property type="entry name" value="Acyl_Trfase/lysoPLipase"/>
</dbReference>
<dbReference type="SUPFAM" id="SSF52151">
    <property type="entry name" value="FabD/lysophospholipase-like"/>
    <property type="match status" value="1"/>
</dbReference>
<dbReference type="InterPro" id="IPR016039">
    <property type="entry name" value="Thiolase-like"/>
</dbReference>
<dbReference type="InterPro" id="IPR014043">
    <property type="entry name" value="Acyl_transferase_dom"/>
</dbReference>
<name>A0ABS4MBC6_9ACTN</name>
<evidence type="ECO:0000259" key="9">
    <source>
        <dbReference type="PROSITE" id="PS52004"/>
    </source>
</evidence>
<protein>
    <submittedName>
        <fullName evidence="10">Acyl transferase domain-containing protein</fullName>
    </submittedName>
</protein>
<dbReference type="InterPro" id="IPR014031">
    <property type="entry name" value="Ketoacyl_synth_C"/>
</dbReference>
<dbReference type="Pfam" id="PF16197">
    <property type="entry name" value="KAsynt_C_assoc"/>
    <property type="match status" value="1"/>
</dbReference>
<evidence type="ECO:0000259" key="8">
    <source>
        <dbReference type="PROSITE" id="PS50075"/>
    </source>
</evidence>
<dbReference type="SMART" id="SM00825">
    <property type="entry name" value="PKS_KS"/>
    <property type="match status" value="1"/>
</dbReference>
<proteinExistence type="predicted"/>
<evidence type="ECO:0000256" key="6">
    <source>
        <dbReference type="ARBA" id="ARBA00023315"/>
    </source>
</evidence>
<dbReference type="PROSITE" id="PS50075">
    <property type="entry name" value="CARRIER"/>
    <property type="match status" value="1"/>
</dbReference>
<dbReference type="PROSITE" id="PS00606">
    <property type="entry name" value="KS3_1"/>
    <property type="match status" value="1"/>
</dbReference>
<dbReference type="Pfam" id="PF02801">
    <property type="entry name" value="Ketoacyl-synt_C"/>
    <property type="match status" value="1"/>
</dbReference>
<evidence type="ECO:0000256" key="1">
    <source>
        <dbReference type="ARBA" id="ARBA00022450"/>
    </source>
</evidence>
<dbReference type="InterPro" id="IPR020841">
    <property type="entry name" value="PKS_Beta-ketoAc_synthase_dom"/>
</dbReference>
<keyword evidence="6" id="KW-0012">Acyltransferase</keyword>
<dbReference type="Proteomes" id="UP001519309">
    <property type="component" value="Unassembled WGS sequence"/>
</dbReference>
<dbReference type="InterPro" id="IPR001227">
    <property type="entry name" value="Ac_transferase_dom_sf"/>
</dbReference>
<keyword evidence="3 10" id="KW-0808">Transferase</keyword>
<evidence type="ECO:0000256" key="4">
    <source>
        <dbReference type="ARBA" id="ARBA00023194"/>
    </source>
</evidence>
<dbReference type="InterPro" id="IPR050091">
    <property type="entry name" value="PKS_NRPS_Biosynth_Enz"/>
</dbReference>
<keyword evidence="4" id="KW-0045">Antibiotic biosynthesis</keyword>
<dbReference type="Gene3D" id="1.10.1200.10">
    <property type="entry name" value="ACP-like"/>
    <property type="match status" value="1"/>
</dbReference>
<keyword evidence="5" id="KW-0511">Multifunctional enzyme</keyword>
<feature type="domain" description="Ketosynthase family 3 (KS3)" evidence="9">
    <location>
        <begin position="118"/>
        <end position="543"/>
    </location>
</feature>
<evidence type="ECO:0000313" key="11">
    <source>
        <dbReference type="Proteomes" id="UP001519309"/>
    </source>
</evidence>
<keyword evidence="11" id="KW-1185">Reference proteome</keyword>
<dbReference type="InterPro" id="IPR036736">
    <property type="entry name" value="ACP-like_sf"/>
</dbReference>
<dbReference type="SMART" id="SM00827">
    <property type="entry name" value="PKS_AT"/>
    <property type="match status" value="1"/>
</dbReference>
<feature type="compositionally biased region" description="Low complexity" evidence="7">
    <location>
        <begin position="545"/>
        <end position="559"/>
    </location>
</feature>
<gene>
    <name evidence="10" type="ORF">J2Z21_009705</name>
</gene>
<dbReference type="InterPro" id="IPR016036">
    <property type="entry name" value="Malonyl_transacylase_ACP-bd"/>
</dbReference>
<keyword evidence="2" id="KW-0597">Phosphoprotein</keyword>
<dbReference type="SMART" id="SM00823">
    <property type="entry name" value="PKS_PP"/>
    <property type="match status" value="1"/>
</dbReference>
<reference evidence="10 11" key="1">
    <citation type="submission" date="2021-03" db="EMBL/GenBank/DDBJ databases">
        <title>Genomic Encyclopedia of Type Strains, Phase IV (KMG-IV): sequencing the most valuable type-strain genomes for metagenomic binning, comparative biology and taxonomic classification.</title>
        <authorList>
            <person name="Goeker M."/>
        </authorList>
    </citation>
    <scope>NUCLEOTIDE SEQUENCE [LARGE SCALE GENOMIC DNA]</scope>
    <source>
        <strain evidence="10 11">DSM 40499</strain>
    </source>
</reference>
<dbReference type="EMBL" id="JAGGLP010000057">
    <property type="protein sequence ID" value="MBP2056686.1"/>
    <property type="molecule type" value="Genomic_DNA"/>
</dbReference>
<evidence type="ECO:0000256" key="7">
    <source>
        <dbReference type="SAM" id="MobiDB-lite"/>
    </source>
</evidence>
<dbReference type="InterPro" id="IPR014030">
    <property type="entry name" value="Ketoacyl_synth_N"/>
</dbReference>
<dbReference type="CDD" id="cd00833">
    <property type="entry name" value="PKS"/>
    <property type="match status" value="1"/>
</dbReference>
<dbReference type="PANTHER" id="PTHR43775">
    <property type="entry name" value="FATTY ACID SYNTHASE"/>
    <property type="match status" value="1"/>
</dbReference>
<dbReference type="RefSeq" id="WP_308281991.1">
    <property type="nucleotide sequence ID" value="NZ_JAGGLP010000057.1"/>
</dbReference>
<sequence length="1081" mass="113491">MTAGNGGKISELRNRLEPLSVAEQTEFILDVVRAAISEATGERPFGDDASRRPFRALGIYRGRAEDLRTRLSQRTGVRLAPTVLFDHPTPAALASFLRSELMGTGTELTPGPDAVGSDEPIAVVGMACRFPGGITGPDSLWNLAGAGGDAISDFPRNRGWDIDAVFDPDPDHPGTSYVRKGGFLHDAGWFDADFFGLSPREALATHPQQRLLLECAWESFEDAGIVPDRLRGSDTGVFVGVVHEEYGPHWHLAPEGIEGYLLMGTMSSSTAGRLSYHFGFEGPAISLDTACSSSLVALHLACQSLRQGECSLALAAGTTVNPLPGHFVAFSRQRGLSPDGHCKAFGAGADGTAWGEGVGVVLVERLRDAERLGHRVLAVVRGSAVNQDGASNGLTAPNGPAQQRVIRQALANARLSPDDIDAVEAHGTGTALGDPIEAQALLATYGAGRTGAPLLLGSLKSNIGHTQAAAGVAGVMKMVLALQHGRLPRTLFAEQPSPHVDWSTGGIRLLQDQTPWPDTGRPRRAAVSAFGVSGTNAHLILEQAPSRPSSASTASPGSAEFGLSGTATGAGEGTVRGDVLPSPGVVPWVVSGRDPAGLSAQVERLREFVADHPELPVADIGFSLATSRSALDHRAVILAADHETAMRELDALSARQALAEWEGPGSGRVAFAFSGQGAQWMGMGRELAGRFPVFVQALEEVCTLLTDNLRSGGAEPESSVSDLLLRAGSDADAGSRLIDETMFAQAGLFAFEVALVELLASWGVRPDVVLGHSLGEITAAYVAGVMSLEDACVLVAARGRLMQALPSGGAMAAVQVDETGARAALAELGVDSVVSVAAVNGPASVVLSGPSELVTAVVDVLEGRGGRARWLRVSHAFHSLLMEPMLEEFGRVVAGLRFHSPRTTLVSGVSGEVAGAEMAEAGYWVRHARECVRFGDAVAAAADVGVSRWVEVGPDSVLTPLVHLNLPDTADGRTVVGTVRRGRPVVGQLLDALGDLWIAGVGVDWERAFAGMACRQITLPTYAFQRKWFWLGVDGAPIEVEDESVAVPGVDEWVYRVVWRSVPGEWVGVGGRWVVVVPRGG</sequence>